<evidence type="ECO:0000313" key="3">
    <source>
        <dbReference type="Proteomes" id="UP000516260"/>
    </source>
</evidence>
<feature type="compositionally biased region" description="Basic and acidic residues" evidence="1">
    <location>
        <begin position="381"/>
        <end position="401"/>
    </location>
</feature>
<dbReference type="EMBL" id="SWLE01000007">
    <property type="protein sequence ID" value="TNM98466.1"/>
    <property type="molecule type" value="Genomic_DNA"/>
</dbReference>
<keyword evidence="3" id="KW-1185">Reference proteome</keyword>
<organism evidence="2 3">
    <name type="scientific">Takifugu bimaculatus</name>
    <dbReference type="NCBI Taxonomy" id="433685"/>
    <lineage>
        <taxon>Eukaryota</taxon>
        <taxon>Metazoa</taxon>
        <taxon>Chordata</taxon>
        <taxon>Craniata</taxon>
        <taxon>Vertebrata</taxon>
        <taxon>Euteleostomi</taxon>
        <taxon>Actinopterygii</taxon>
        <taxon>Neopterygii</taxon>
        <taxon>Teleostei</taxon>
        <taxon>Neoteleostei</taxon>
        <taxon>Acanthomorphata</taxon>
        <taxon>Eupercaria</taxon>
        <taxon>Tetraodontiformes</taxon>
        <taxon>Tetradontoidea</taxon>
        <taxon>Tetraodontidae</taxon>
        <taxon>Takifugu</taxon>
    </lineage>
</organism>
<proteinExistence type="predicted"/>
<accession>A0A4Z2C3T3</accession>
<evidence type="ECO:0000313" key="2">
    <source>
        <dbReference type="EMBL" id="TNM98466.1"/>
    </source>
</evidence>
<dbReference type="Proteomes" id="UP000516260">
    <property type="component" value="Chromosome 15"/>
</dbReference>
<feature type="region of interest" description="Disordered" evidence="1">
    <location>
        <begin position="373"/>
        <end position="424"/>
    </location>
</feature>
<gene>
    <name evidence="2" type="ORF">fugu_014712</name>
</gene>
<sequence>MKTGSQVRPFTVEELDSAEEAEGILVRMESLVRFFVEIFWPLLLFSGLVWLRKANPLYQQHECHFPNKAMPSAGILPWLQGIFCNAHNPCFRYPTRGEAPGFVSNYHDSVLARFYVDAQELLLNEAEVQKLSRVWDDASSFSDFMETLRITPYVMSGRGLKIGDILKDDEVLTAFLLRDAELSDSVVFQLINAKIRLEQFAFGIPDLQLKDIACSQALLERFIIFPSRMGLHGVRNAMCAMSQQRLQKIEDSFVRQPGLLQNLQTEPNEHVHKPNQSFQGLSTLLRDTEQGETSSAGAQDQTRELCITRSGVSRPSHGVIRVFSPRKVGPPGELLVRLTPSNHSVHSFPTSIPTSSSLDHKPLWAEGPLLKDAIGPLSPTDSRDGILREPFTESSTHRTSEENWYESQESDAQCRKKTPSTPTQ</sequence>
<reference evidence="2 3" key="1">
    <citation type="submission" date="2019-04" db="EMBL/GenBank/DDBJ databases">
        <title>The sequence and de novo assembly of Takifugu bimaculatus genome using PacBio and Hi-C technologies.</title>
        <authorList>
            <person name="Xu P."/>
            <person name="Liu B."/>
            <person name="Zhou Z."/>
        </authorList>
    </citation>
    <scope>NUCLEOTIDE SEQUENCE [LARGE SCALE GENOMIC DNA]</scope>
    <source>
        <strain evidence="2">TB-2018</strain>
        <tissue evidence="2">Muscle</tissue>
    </source>
</reference>
<evidence type="ECO:0000256" key="1">
    <source>
        <dbReference type="SAM" id="MobiDB-lite"/>
    </source>
</evidence>
<name>A0A4Z2C3T3_9TELE</name>
<dbReference type="AlphaFoldDB" id="A0A4Z2C3T3"/>
<protein>
    <submittedName>
        <fullName evidence="2">Uncharacterized protein</fullName>
    </submittedName>
</protein>
<comment type="caution">
    <text evidence="2">The sequence shown here is derived from an EMBL/GenBank/DDBJ whole genome shotgun (WGS) entry which is preliminary data.</text>
</comment>